<proteinExistence type="predicted"/>
<protein>
    <submittedName>
        <fullName evidence="1">Uncharacterized protein</fullName>
    </submittedName>
</protein>
<dbReference type="Proteomes" id="UP000240542">
    <property type="component" value="Unassembled WGS sequence"/>
</dbReference>
<keyword evidence="2" id="KW-1185">Reference proteome</keyword>
<evidence type="ECO:0000313" key="1">
    <source>
        <dbReference type="EMBL" id="PSK96327.1"/>
    </source>
</evidence>
<reference evidence="1 2" key="1">
    <citation type="submission" date="2018-03" db="EMBL/GenBank/DDBJ databases">
        <title>Genomic Encyclopedia of Archaeal and Bacterial Type Strains, Phase II (KMG-II): from individual species to whole genera.</title>
        <authorList>
            <person name="Goeker M."/>
        </authorList>
    </citation>
    <scope>NUCLEOTIDE SEQUENCE [LARGE SCALE GENOMIC DNA]</scope>
    <source>
        <strain evidence="1 2">DSM 45312</strain>
    </source>
</reference>
<name>A0A2P8DGI2_9ACTN</name>
<comment type="caution">
    <text evidence="1">The sequence shown here is derived from an EMBL/GenBank/DDBJ whole genome shotgun (WGS) entry which is preliminary data.</text>
</comment>
<dbReference type="OrthoDB" id="3577809at2"/>
<dbReference type="EMBL" id="PYGA01000012">
    <property type="protein sequence ID" value="PSK96327.1"/>
    <property type="molecule type" value="Genomic_DNA"/>
</dbReference>
<evidence type="ECO:0000313" key="2">
    <source>
        <dbReference type="Proteomes" id="UP000240542"/>
    </source>
</evidence>
<organism evidence="1 2">
    <name type="scientific">Murinocardiopsis flavida</name>
    <dbReference type="NCBI Taxonomy" id="645275"/>
    <lineage>
        <taxon>Bacteria</taxon>
        <taxon>Bacillati</taxon>
        <taxon>Actinomycetota</taxon>
        <taxon>Actinomycetes</taxon>
        <taxon>Streptosporangiales</taxon>
        <taxon>Nocardiopsidaceae</taxon>
        <taxon>Murinocardiopsis</taxon>
    </lineage>
</organism>
<sequence length="67" mass="7082">MRLTRIAGECPDGVTCPTVFATDRASIVVQGYELAADELAKITLPSGETAVEIPVSLLKEAARAYSD</sequence>
<dbReference type="RefSeq" id="WP_106584277.1">
    <property type="nucleotide sequence ID" value="NZ_PYGA01000012.1"/>
</dbReference>
<accession>A0A2P8DGI2</accession>
<gene>
    <name evidence="1" type="ORF">CLV63_112212</name>
</gene>
<dbReference type="AlphaFoldDB" id="A0A2P8DGI2"/>